<dbReference type="Gene3D" id="1.10.630.10">
    <property type="entry name" value="Cytochrome P450"/>
    <property type="match status" value="1"/>
</dbReference>
<evidence type="ECO:0000313" key="15">
    <source>
        <dbReference type="Proteomes" id="UP001054252"/>
    </source>
</evidence>
<evidence type="ECO:0000256" key="10">
    <source>
        <dbReference type="ARBA" id="ARBA00023033"/>
    </source>
</evidence>
<dbReference type="AlphaFoldDB" id="A0AAV5K497"/>
<sequence length="489" mass="55008">MFFLASEGSRRLEAWKATGKLPPGPLQLPLIGNLYQLAAAGSLPHHSLRNLAKKYGPLMHLLLGEVPTIVVSSPEIAAEILKTHDTIFAYRPTFIVPMIISYEGKDIACAPYGSYWRQLRKVCTVELLSANRVQSFRSIREEEASDFIKTIYFNEGQQVNLSEKINSLTYSITSRATFGKKTKDQSAFIKVITDINSLVSGFCLADLYPSIKVLHLLSGLRMRCKKIHSELDRILGNILNDHKEMRTARDGDAKEGLLDVLLRLQENGEFPLTDSNIKAVIMDIFSAGSDTSSITVGWAMSEMMKNPAIMREAQAEVRRIFKGKGDVDESGLQELKYLKLVIKETLRLHPPAPLLLPRECSESCEINGYKIAAKTRVIVNAWALGRDPSYWTEAEEFKPERFLNSPLDYSGTNFEYIPFGAGRRICPGILFAQPNIELPLAKLLFHFDWKLPNGMKPEDLDMSEDFGLALRRKRDLVLVPTSYQTLPSH</sequence>
<dbReference type="InterPro" id="IPR001128">
    <property type="entry name" value="Cyt_P450"/>
</dbReference>
<dbReference type="PROSITE" id="PS00086">
    <property type="entry name" value="CYTOCHROME_P450"/>
    <property type="match status" value="1"/>
</dbReference>
<evidence type="ECO:0000256" key="3">
    <source>
        <dbReference type="ARBA" id="ARBA00010617"/>
    </source>
</evidence>
<comment type="similarity">
    <text evidence="3 13">Belongs to the cytochrome P450 family.</text>
</comment>
<reference evidence="14 15" key="1">
    <citation type="journal article" date="2021" name="Commun. Biol.">
        <title>The genome of Shorea leprosula (Dipterocarpaceae) highlights the ecological relevance of drought in aseasonal tropical rainforests.</title>
        <authorList>
            <person name="Ng K.K.S."/>
            <person name="Kobayashi M.J."/>
            <person name="Fawcett J.A."/>
            <person name="Hatakeyama M."/>
            <person name="Paape T."/>
            <person name="Ng C.H."/>
            <person name="Ang C.C."/>
            <person name="Tnah L.H."/>
            <person name="Lee C.T."/>
            <person name="Nishiyama T."/>
            <person name="Sese J."/>
            <person name="O'Brien M.J."/>
            <person name="Copetti D."/>
            <person name="Mohd Noor M.I."/>
            <person name="Ong R.C."/>
            <person name="Putra M."/>
            <person name="Sireger I.Z."/>
            <person name="Indrioko S."/>
            <person name="Kosugi Y."/>
            <person name="Izuno A."/>
            <person name="Isagi Y."/>
            <person name="Lee S.L."/>
            <person name="Shimizu K.K."/>
        </authorList>
    </citation>
    <scope>NUCLEOTIDE SEQUENCE [LARGE SCALE GENOMIC DNA]</scope>
    <source>
        <strain evidence="14">214</strain>
    </source>
</reference>
<keyword evidence="15" id="KW-1185">Reference proteome</keyword>
<keyword evidence="11" id="KW-0472">Membrane</keyword>
<evidence type="ECO:0000256" key="1">
    <source>
        <dbReference type="ARBA" id="ARBA00001971"/>
    </source>
</evidence>
<dbReference type="Pfam" id="PF00067">
    <property type="entry name" value="p450"/>
    <property type="match status" value="1"/>
</dbReference>
<evidence type="ECO:0000256" key="8">
    <source>
        <dbReference type="ARBA" id="ARBA00023002"/>
    </source>
</evidence>
<dbReference type="Proteomes" id="UP001054252">
    <property type="component" value="Unassembled WGS sequence"/>
</dbReference>
<keyword evidence="4 12" id="KW-0349">Heme</keyword>
<dbReference type="EMBL" id="BPVZ01000052">
    <property type="protein sequence ID" value="GKV19426.1"/>
    <property type="molecule type" value="Genomic_DNA"/>
</dbReference>
<keyword evidence="7" id="KW-1133">Transmembrane helix</keyword>
<dbReference type="GO" id="GO:0020037">
    <property type="term" value="F:heme binding"/>
    <property type="evidence" value="ECO:0007669"/>
    <property type="project" value="InterPro"/>
</dbReference>
<evidence type="ECO:0000256" key="6">
    <source>
        <dbReference type="ARBA" id="ARBA00022723"/>
    </source>
</evidence>
<keyword evidence="9 12" id="KW-0408">Iron</keyword>
<keyword evidence="8 13" id="KW-0560">Oxidoreductase</keyword>
<dbReference type="GO" id="GO:0016020">
    <property type="term" value="C:membrane"/>
    <property type="evidence" value="ECO:0007669"/>
    <property type="project" value="UniProtKB-SubCell"/>
</dbReference>
<proteinExistence type="inferred from homology"/>
<dbReference type="GO" id="GO:0016705">
    <property type="term" value="F:oxidoreductase activity, acting on paired donors, with incorporation or reduction of molecular oxygen"/>
    <property type="evidence" value="ECO:0007669"/>
    <property type="project" value="InterPro"/>
</dbReference>
<dbReference type="PANTHER" id="PTHR47953">
    <property type="entry name" value="OS08G0105600 PROTEIN"/>
    <property type="match status" value="1"/>
</dbReference>
<keyword evidence="10 13" id="KW-0503">Monooxygenase</keyword>
<gene>
    <name evidence="14" type="ORF">SLEP1_g29687</name>
</gene>
<evidence type="ECO:0000256" key="11">
    <source>
        <dbReference type="ARBA" id="ARBA00023136"/>
    </source>
</evidence>
<dbReference type="InterPro" id="IPR036396">
    <property type="entry name" value="Cyt_P450_sf"/>
</dbReference>
<dbReference type="CDD" id="cd11072">
    <property type="entry name" value="CYP71-like"/>
    <property type="match status" value="1"/>
</dbReference>
<keyword evidence="6 12" id="KW-0479">Metal-binding</keyword>
<dbReference type="InterPro" id="IPR017972">
    <property type="entry name" value="Cyt_P450_CS"/>
</dbReference>
<comment type="caution">
    <text evidence="14">The sequence shown here is derived from an EMBL/GenBank/DDBJ whole genome shotgun (WGS) entry which is preliminary data.</text>
</comment>
<dbReference type="PRINTS" id="PR00385">
    <property type="entry name" value="P450"/>
</dbReference>
<evidence type="ECO:0000256" key="5">
    <source>
        <dbReference type="ARBA" id="ARBA00022692"/>
    </source>
</evidence>
<dbReference type="InterPro" id="IPR052306">
    <property type="entry name" value="CYP450_71D"/>
</dbReference>
<evidence type="ECO:0000256" key="13">
    <source>
        <dbReference type="RuleBase" id="RU000461"/>
    </source>
</evidence>
<organism evidence="14 15">
    <name type="scientific">Rubroshorea leprosula</name>
    <dbReference type="NCBI Taxonomy" id="152421"/>
    <lineage>
        <taxon>Eukaryota</taxon>
        <taxon>Viridiplantae</taxon>
        <taxon>Streptophyta</taxon>
        <taxon>Embryophyta</taxon>
        <taxon>Tracheophyta</taxon>
        <taxon>Spermatophyta</taxon>
        <taxon>Magnoliopsida</taxon>
        <taxon>eudicotyledons</taxon>
        <taxon>Gunneridae</taxon>
        <taxon>Pentapetalae</taxon>
        <taxon>rosids</taxon>
        <taxon>malvids</taxon>
        <taxon>Malvales</taxon>
        <taxon>Dipterocarpaceae</taxon>
        <taxon>Rubroshorea</taxon>
    </lineage>
</organism>
<evidence type="ECO:0000313" key="14">
    <source>
        <dbReference type="EMBL" id="GKV19426.1"/>
    </source>
</evidence>
<dbReference type="FunFam" id="1.10.630.10:FF:000008">
    <property type="entry name" value="Cytochrome P450 71D8"/>
    <property type="match status" value="1"/>
</dbReference>
<evidence type="ECO:0000256" key="2">
    <source>
        <dbReference type="ARBA" id="ARBA00004167"/>
    </source>
</evidence>
<accession>A0AAV5K497</accession>
<evidence type="ECO:0000256" key="12">
    <source>
        <dbReference type="PIRSR" id="PIRSR602401-1"/>
    </source>
</evidence>
<name>A0AAV5K497_9ROSI</name>
<evidence type="ECO:0008006" key="16">
    <source>
        <dbReference type="Google" id="ProtNLM"/>
    </source>
</evidence>
<comment type="cofactor">
    <cofactor evidence="1 12">
        <name>heme</name>
        <dbReference type="ChEBI" id="CHEBI:30413"/>
    </cofactor>
</comment>
<dbReference type="GO" id="GO:0005506">
    <property type="term" value="F:iron ion binding"/>
    <property type="evidence" value="ECO:0007669"/>
    <property type="project" value="InterPro"/>
</dbReference>
<dbReference type="GO" id="GO:0004497">
    <property type="term" value="F:monooxygenase activity"/>
    <property type="evidence" value="ECO:0007669"/>
    <property type="project" value="UniProtKB-KW"/>
</dbReference>
<dbReference type="PRINTS" id="PR00463">
    <property type="entry name" value="EP450I"/>
</dbReference>
<keyword evidence="5" id="KW-0812">Transmembrane</keyword>
<dbReference type="PANTHER" id="PTHR47953:SF19">
    <property type="entry name" value="OS06G0641600 PROTEIN"/>
    <property type="match status" value="1"/>
</dbReference>
<dbReference type="SUPFAM" id="SSF48264">
    <property type="entry name" value="Cytochrome P450"/>
    <property type="match status" value="1"/>
</dbReference>
<comment type="subcellular location">
    <subcellularLocation>
        <location evidence="2">Membrane</location>
        <topology evidence="2">Single-pass membrane protein</topology>
    </subcellularLocation>
</comment>
<dbReference type="InterPro" id="IPR002401">
    <property type="entry name" value="Cyt_P450_E_grp-I"/>
</dbReference>
<evidence type="ECO:0000256" key="9">
    <source>
        <dbReference type="ARBA" id="ARBA00023004"/>
    </source>
</evidence>
<evidence type="ECO:0000256" key="4">
    <source>
        <dbReference type="ARBA" id="ARBA00022617"/>
    </source>
</evidence>
<protein>
    <recommendedName>
        <fullName evidence="16">Cytochrome P450</fullName>
    </recommendedName>
</protein>
<feature type="binding site" description="axial binding residue" evidence="12">
    <location>
        <position position="426"/>
    </location>
    <ligand>
        <name>heme</name>
        <dbReference type="ChEBI" id="CHEBI:30413"/>
    </ligand>
    <ligandPart>
        <name>Fe</name>
        <dbReference type="ChEBI" id="CHEBI:18248"/>
    </ligandPart>
</feature>
<evidence type="ECO:0000256" key="7">
    <source>
        <dbReference type="ARBA" id="ARBA00022989"/>
    </source>
</evidence>